<dbReference type="AlphaFoldDB" id="A0A6H2A498"/>
<keyword evidence="1" id="KW-0472">Membrane</keyword>
<evidence type="ECO:0000313" key="2">
    <source>
        <dbReference type="EMBL" id="QJA54542.1"/>
    </source>
</evidence>
<name>A0A6H2A498_9ZZZZ</name>
<proteinExistence type="predicted"/>
<evidence type="ECO:0000256" key="1">
    <source>
        <dbReference type="SAM" id="Phobius"/>
    </source>
</evidence>
<feature type="transmembrane region" description="Helical" evidence="1">
    <location>
        <begin position="20"/>
        <end position="38"/>
    </location>
</feature>
<sequence length="44" mass="5194">MKDKKIGYKQLSISIKTAIIAAWIMGVFWFITFLIGFIQEMLLW</sequence>
<dbReference type="EMBL" id="MT144516">
    <property type="protein sequence ID" value="QJA54542.1"/>
    <property type="molecule type" value="Genomic_DNA"/>
</dbReference>
<reference evidence="2" key="1">
    <citation type="submission" date="2020-03" db="EMBL/GenBank/DDBJ databases">
        <title>The deep terrestrial virosphere.</title>
        <authorList>
            <person name="Holmfeldt K."/>
            <person name="Nilsson E."/>
            <person name="Simone D."/>
            <person name="Lopez-Fernandez M."/>
            <person name="Wu X."/>
            <person name="de Brujin I."/>
            <person name="Lundin D."/>
            <person name="Andersson A."/>
            <person name="Bertilsson S."/>
            <person name="Dopson M."/>
        </authorList>
    </citation>
    <scope>NUCLEOTIDE SEQUENCE</scope>
    <source>
        <strain evidence="2">TM448A05251</strain>
    </source>
</reference>
<keyword evidence="1" id="KW-1133">Transmembrane helix</keyword>
<gene>
    <name evidence="2" type="ORF">TM448A05251_0002</name>
</gene>
<accession>A0A6H2A498</accession>
<keyword evidence="1" id="KW-0812">Transmembrane</keyword>
<organism evidence="2">
    <name type="scientific">viral metagenome</name>
    <dbReference type="NCBI Taxonomy" id="1070528"/>
    <lineage>
        <taxon>unclassified sequences</taxon>
        <taxon>metagenomes</taxon>
        <taxon>organismal metagenomes</taxon>
    </lineage>
</organism>
<protein>
    <submittedName>
        <fullName evidence="2">Uncharacterized protein</fullName>
    </submittedName>
</protein>